<name>A0ABZ2LW62_9BACT</name>
<sequence length="182" mass="20395">MNHVAKSANAASAAGTTHVMGVSRAPVADASGQVNGQVHAQVQGPGAPRDYTIREVAAMTDVTVHTLRYYERIGLLAGVPRSASGHRRYGEDEVRWITFLRKIQRTGMPIRHMLEYARLMRRGDSTVGERRRLLEMHREEVETRLADLQANLEVIKCKIALYEEKERHTSTGVPFELAPTKH</sequence>
<evidence type="ECO:0000313" key="5">
    <source>
        <dbReference type="Proteomes" id="UP001370348"/>
    </source>
</evidence>
<dbReference type="SUPFAM" id="SSF46955">
    <property type="entry name" value="Putative DNA-binding domain"/>
    <property type="match status" value="1"/>
</dbReference>
<keyword evidence="1" id="KW-0238">DNA-binding</keyword>
<keyword evidence="5" id="KW-1185">Reference proteome</keyword>
<feature type="domain" description="HTH merR-type" evidence="3">
    <location>
        <begin position="50"/>
        <end position="119"/>
    </location>
</feature>
<proteinExistence type="predicted"/>
<dbReference type="PANTHER" id="PTHR30204">
    <property type="entry name" value="REDOX-CYCLING DRUG-SENSING TRANSCRIPTIONAL ACTIVATOR SOXR"/>
    <property type="match status" value="1"/>
</dbReference>
<dbReference type="Proteomes" id="UP001370348">
    <property type="component" value="Chromosome"/>
</dbReference>
<dbReference type="PROSITE" id="PS50937">
    <property type="entry name" value="HTH_MERR_2"/>
    <property type="match status" value="1"/>
</dbReference>
<accession>A0ABZ2LW62</accession>
<dbReference type="InterPro" id="IPR000551">
    <property type="entry name" value="MerR-type_HTH_dom"/>
</dbReference>
<dbReference type="InterPro" id="IPR009061">
    <property type="entry name" value="DNA-bd_dom_put_sf"/>
</dbReference>
<evidence type="ECO:0000259" key="3">
    <source>
        <dbReference type="PROSITE" id="PS50937"/>
    </source>
</evidence>
<dbReference type="PRINTS" id="PR00040">
    <property type="entry name" value="HTHMERR"/>
</dbReference>
<dbReference type="SMART" id="SM00422">
    <property type="entry name" value="HTH_MERR"/>
    <property type="match status" value="1"/>
</dbReference>
<gene>
    <name evidence="4" type="ORF">LZC94_39250</name>
</gene>
<evidence type="ECO:0000256" key="2">
    <source>
        <dbReference type="SAM" id="Coils"/>
    </source>
</evidence>
<dbReference type="InterPro" id="IPR047057">
    <property type="entry name" value="MerR_fam"/>
</dbReference>
<organism evidence="4 5">
    <name type="scientific">Pendulispora albinea</name>
    <dbReference type="NCBI Taxonomy" id="2741071"/>
    <lineage>
        <taxon>Bacteria</taxon>
        <taxon>Pseudomonadati</taxon>
        <taxon>Myxococcota</taxon>
        <taxon>Myxococcia</taxon>
        <taxon>Myxococcales</taxon>
        <taxon>Sorangiineae</taxon>
        <taxon>Pendulisporaceae</taxon>
        <taxon>Pendulispora</taxon>
    </lineage>
</organism>
<dbReference type="PANTHER" id="PTHR30204:SF98">
    <property type="entry name" value="HTH-TYPE TRANSCRIPTIONAL REGULATOR ADHR"/>
    <property type="match status" value="1"/>
</dbReference>
<reference evidence="4 5" key="1">
    <citation type="submission" date="2021-12" db="EMBL/GenBank/DDBJ databases">
        <title>Discovery of the Pendulisporaceae a myxobacterial family with distinct sporulation behavior and unique specialized metabolism.</title>
        <authorList>
            <person name="Garcia R."/>
            <person name="Popoff A."/>
            <person name="Bader C.D."/>
            <person name="Loehr J."/>
            <person name="Walesch S."/>
            <person name="Walt C."/>
            <person name="Boldt J."/>
            <person name="Bunk B."/>
            <person name="Haeckl F.J.F.P.J."/>
            <person name="Gunesch A.P."/>
            <person name="Birkelbach J."/>
            <person name="Nuebel U."/>
            <person name="Pietschmann T."/>
            <person name="Bach T."/>
            <person name="Mueller R."/>
        </authorList>
    </citation>
    <scope>NUCLEOTIDE SEQUENCE [LARGE SCALE GENOMIC DNA]</scope>
    <source>
        <strain evidence="4 5">MSr11954</strain>
    </source>
</reference>
<keyword evidence="2" id="KW-0175">Coiled coil</keyword>
<dbReference type="Pfam" id="PF13411">
    <property type="entry name" value="MerR_1"/>
    <property type="match status" value="1"/>
</dbReference>
<dbReference type="EMBL" id="CP089984">
    <property type="protein sequence ID" value="WXB13859.1"/>
    <property type="molecule type" value="Genomic_DNA"/>
</dbReference>
<feature type="coiled-coil region" evidence="2">
    <location>
        <begin position="131"/>
        <end position="165"/>
    </location>
</feature>
<protein>
    <submittedName>
        <fullName evidence="4">MerR family transcriptional regulator</fullName>
    </submittedName>
</protein>
<evidence type="ECO:0000256" key="1">
    <source>
        <dbReference type="ARBA" id="ARBA00023125"/>
    </source>
</evidence>
<evidence type="ECO:0000313" key="4">
    <source>
        <dbReference type="EMBL" id="WXB13859.1"/>
    </source>
</evidence>
<dbReference type="RefSeq" id="WP_394823476.1">
    <property type="nucleotide sequence ID" value="NZ_CP089984.1"/>
</dbReference>
<dbReference type="Gene3D" id="1.10.1660.10">
    <property type="match status" value="1"/>
</dbReference>
<dbReference type="CDD" id="cd01109">
    <property type="entry name" value="HTH_YyaN"/>
    <property type="match status" value="1"/>
</dbReference>